<dbReference type="AlphaFoldDB" id="A0A1F4UK76"/>
<reference evidence="1 2" key="1">
    <citation type="journal article" date="2016" name="Nat. Commun.">
        <title>Thousands of microbial genomes shed light on interconnected biogeochemical processes in an aquifer system.</title>
        <authorList>
            <person name="Anantharaman K."/>
            <person name="Brown C.T."/>
            <person name="Hug L.A."/>
            <person name="Sharon I."/>
            <person name="Castelle C.J."/>
            <person name="Probst A.J."/>
            <person name="Thomas B.C."/>
            <person name="Singh A."/>
            <person name="Wilkins M.J."/>
            <person name="Karaoz U."/>
            <person name="Brodie E.L."/>
            <person name="Williams K.H."/>
            <person name="Hubbard S.S."/>
            <person name="Banfield J.F."/>
        </authorList>
    </citation>
    <scope>NUCLEOTIDE SEQUENCE [LARGE SCALE GENOMIC DNA]</scope>
</reference>
<dbReference type="EMBL" id="MEUV01000041">
    <property type="protein sequence ID" value="OGC45364.1"/>
    <property type="molecule type" value="Genomic_DNA"/>
</dbReference>
<accession>A0A1F4UK76</accession>
<protein>
    <submittedName>
        <fullName evidence="1">Uncharacterized protein</fullName>
    </submittedName>
</protein>
<comment type="caution">
    <text evidence="1">The sequence shown here is derived from an EMBL/GenBank/DDBJ whole genome shotgun (WGS) entry which is preliminary data.</text>
</comment>
<proteinExistence type="predicted"/>
<organism evidence="1 2">
    <name type="scientific">candidate division WWE3 bacterium RBG_19FT_COMBO_34_6</name>
    <dbReference type="NCBI Taxonomy" id="1802612"/>
    <lineage>
        <taxon>Bacteria</taxon>
        <taxon>Katanobacteria</taxon>
    </lineage>
</organism>
<evidence type="ECO:0000313" key="2">
    <source>
        <dbReference type="Proteomes" id="UP000178615"/>
    </source>
</evidence>
<gene>
    <name evidence="1" type="ORF">A2V49_00705</name>
</gene>
<dbReference type="Proteomes" id="UP000178615">
    <property type="component" value="Unassembled WGS sequence"/>
</dbReference>
<name>A0A1F4UK76_UNCKA</name>
<sequence length="130" mass="15244">MSKLVEQFIKGKLYAKVYCQGYFDIFFPLESTSGQQSVKCKHIILYYEKQGYYSLGTAFRNPEDNSDNGSYFYRRVTDADLIKVFRNWAKSGSHLPFENFLESLQRNNFLNDASIEEFSRIKRIATRFAS</sequence>
<evidence type="ECO:0000313" key="1">
    <source>
        <dbReference type="EMBL" id="OGC45364.1"/>
    </source>
</evidence>